<evidence type="ECO:0000313" key="2">
    <source>
        <dbReference type="Proteomes" id="UP001280121"/>
    </source>
</evidence>
<dbReference type="Proteomes" id="UP001280121">
    <property type="component" value="Unassembled WGS sequence"/>
</dbReference>
<dbReference type="EMBL" id="JANJYI010000003">
    <property type="protein sequence ID" value="KAK2656591.1"/>
    <property type="molecule type" value="Genomic_DNA"/>
</dbReference>
<comment type="caution">
    <text evidence="1">The sequence shown here is derived from an EMBL/GenBank/DDBJ whole genome shotgun (WGS) entry which is preliminary data.</text>
</comment>
<evidence type="ECO:0000313" key="1">
    <source>
        <dbReference type="EMBL" id="KAK2656591.1"/>
    </source>
</evidence>
<dbReference type="AlphaFoldDB" id="A0AAE0CMI6"/>
<protein>
    <submittedName>
        <fullName evidence="1">Uncharacterized protein</fullName>
    </submittedName>
</protein>
<keyword evidence="2" id="KW-1185">Reference proteome</keyword>
<proteinExistence type="predicted"/>
<organism evidence="1 2">
    <name type="scientific">Dipteronia dyeriana</name>
    <dbReference type="NCBI Taxonomy" id="168575"/>
    <lineage>
        <taxon>Eukaryota</taxon>
        <taxon>Viridiplantae</taxon>
        <taxon>Streptophyta</taxon>
        <taxon>Embryophyta</taxon>
        <taxon>Tracheophyta</taxon>
        <taxon>Spermatophyta</taxon>
        <taxon>Magnoliopsida</taxon>
        <taxon>eudicotyledons</taxon>
        <taxon>Gunneridae</taxon>
        <taxon>Pentapetalae</taxon>
        <taxon>rosids</taxon>
        <taxon>malvids</taxon>
        <taxon>Sapindales</taxon>
        <taxon>Sapindaceae</taxon>
        <taxon>Hippocastanoideae</taxon>
        <taxon>Acereae</taxon>
        <taxon>Dipteronia</taxon>
    </lineage>
</organism>
<gene>
    <name evidence="1" type="ORF">Ddye_009643</name>
</gene>
<reference evidence="1" key="1">
    <citation type="journal article" date="2023" name="Plant J.">
        <title>Genome sequences and population genomics provide insights into the demographic history, inbreeding, and mutation load of two 'living fossil' tree species of Dipteronia.</title>
        <authorList>
            <person name="Feng Y."/>
            <person name="Comes H.P."/>
            <person name="Chen J."/>
            <person name="Zhu S."/>
            <person name="Lu R."/>
            <person name="Zhang X."/>
            <person name="Li P."/>
            <person name="Qiu J."/>
            <person name="Olsen K.M."/>
            <person name="Qiu Y."/>
        </authorList>
    </citation>
    <scope>NUCLEOTIDE SEQUENCE</scope>
    <source>
        <strain evidence="1">KIB01</strain>
    </source>
</reference>
<accession>A0AAE0CMI6</accession>
<name>A0AAE0CMI6_9ROSI</name>
<sequence length="126" mass="14617">MSYLLRRSHTRSSSLGWNGWRRRISIQSSFIIKPQPGELTTRSMDFWMIGVCGVLSRVSWIESWLYIFDPHEDTVRCVLRSMQLRLSLRFREFLDASFSVEDIRNALFDIALSKALGPDGPPVGFF</sequence>